<dbReference type="InterPro" id="IPR009100">
    <property type="entry name" value="AcylCoA_DH/oxidase_NM_dom_sf"/>
</dbReference>
<dbReference type="Proteomes" id="UP001139451">
    <property type="component" value="Unassembled WGS sequence"/>
</dbReference>
<feature type="domain" description="Acyl-CoA dehydrogenase/oxidase C-terminal" evidence="8">
    <location>
        <begin position="222"/>
        <end position="378"/>
    </location>
</feature>
<comment type="caution">
    <text evidence="10">The sequence shown here is derived from an EMBL/GenBank/DDBJ whole genome shotgun (WGS) entry which is preliminary data.</text>
</comment>
<accession>A0A9X2HII1</accession>
<dbReference type="SUPFAM" id="SSF56645">
    <property type="entry name" value="Acyl-CoA dehydrogenase NM domain-like"/>
    <property type="match status" value="1"/>
</dbReference>
<evidence type="ECO:0000256" key="1">
    <source>
        <dbReference type="ARBA" id="ARBA00001974"/>
    </source>
</evidence>
<sequence length="386" mass="42484">MVDFSLTEGDLKLMEVMRAERLRARTIAREIDRIPESQPLTDGDHPIVAGTIAPYAALAQEKAPISGLAVTECLMQTVGAPEFNTRPAPSPSGTWIVNELGSEEQKKAYGHLWLVFGVSEPIAGSDPSAMISTAKYDPETDEYVLNGEKTFISNIDLGDGVVVIVKGEPDADGKRPFYNVVLLKGTPGFEIGQPWRKLGTRYHNLGSFSMVDVRVPAMNVLGNGFVNIQTRLNVNRPVQSALGLGMCRSILDFTHGKLAEAGDEVDYAKGRSSRSFAEDKLIRMEALWEATWGVIMQCKWLEQQLGQLSKGFQTQVAMAKTMSGKATRQITQGCLELLGAEGISEEYLAEKYFRDARIIDIYEGPGEIHRLAIARKLLGYRKGELD</sequence>
<dbReference type="InterPro" id="IPR036250">
    <property type="entry name" value="AcylCo_DH-like_C"/>
</dbReference>
<keyword evidence="11" id="KW-1185">Reference proteome</keyword>
<reference evidence="10" key="1">
    <citation type="submission" date="2022-05" db="EMBL/GenBank/DDBJ databases">
        <title>Sphingomonas sp. strain MG17 Genome sequencing and assembly.</title>
        <authorList>
            <person name="Kim I."/>
        </authorList>
    </citation>
    <scope>NUCLEOTIDE SEQUENCE</scope>
    <source>
        <strain evidence="10">MG17</strain>
    </source>
</reference>
<dbReference type="InterPro" id="IPR006089">
    <property type="entry name" value="Acyl-CoA_DH_CS"/>
</dbReference>
<protein>
    <recommendedName>
        <fullName evidence="3">Medium-chain specific acyl-CoA dehydrogenase, mitochondrial</fullName>
    </recommendedName>
</protein>
<evidence type="ECO:0000259" key="9">
    <source>
        <dbReference type="Pfam" id="PF02770"/>
    </source>
</evidence>
<dbReference type="CDD" id="cd00567">
    <property type="entry name" value="ACAD"/>
    <property type="match status" value="1"/>
</dbReference>
<dbReference type="InterPro" id="IPR006091">
    <property type="entry name" value="Acyl-CoA_Oxase/DH_mid-dom"/>
</dbReference>
<dbReference type="PANTHER" id="PTHR48083">
    <property type="entry name" value="MEDIUM-CHAIN SPECIFIC ACYL-COA DEHYDROGENASE, MITOCHONDRIAL-RELATED"/>
    <property type="match status" value="1"/>
</dbReference>
<evidence type="ECO:0000313" key="10">
    <source>
        <dbReference type="EMBL" id="MCP3730607.1"/>
    </source>
</evidence>
<feature type="domain" description="Acyl-CoA oxidase/dehydrogenase middle" evidence="9">
    <location>
        <begin position="116"/>
        <end position="213"/>
    </location>
</feature>
<gene>
    <name evidence="10" type="ORF">M9978_09225</name>
</gene>
<organism evidence="10 11">
    <name type="scientific">Sphingomonas tagetis</name>
    <dbReference type="NCBI Taxonomy" id="2949092"/>
    <lineage>
        <taxon>Bacteria</taxon>
        <taxon>Pseudomonadati</taxon>
        <taxon>Pseudomonadota</taxon>
        <taxon>Alphaproteobacteria</taxon>
        <taxon>Sphingomonadales</taxon>
        <taxon>Sphingomonadaceae</taxon>
        <taxon>Sphingomonas</taxon>
    </lineage>
</organism>
<dbReference type="Gene3D" id="1.20.140.10">
    <property type="entry name" value="Butyryl-CoA Dehydrogenase, subunit A, domain 3"/>
    <property type="match status" value="1"/>
</dbReference>
<dbReference type="RefSeq" id="WP_254292731.1">
    <property type="nucleotide sequence ID" value="NZ_JAMLDX010000005.1"/>
</dbReference>
<evidence type="ECO:0000256" key="6">
    <source>
        <dbReference type="ARBA" id="ARBA00023002"/>
    </source>
</evidence>
<dbReference type="InterPro" id="IPR050741">
    <property type="entry name" value="Acyl-CoA_dehydrogenase"/>
</dbReference>
<dbReference type="Pfam" id="PF02770">
    <property type="entry name" value="Acyl-CoA_dh_M"/>
    <property type="match status" value="1"/>
</dbReference>
<comment type="similarity">
    <text evidence="2 7">Belongs to the acyl-CoA dehydrogenase family.</text>
</comment>
<dbReference type="GO" id="GO:0033539">
    <property type="term" value="P:fatty acid beta-oxidation using acyl-CoA dehydrogenase"/>
    <property type="evidence" value="ECO:0007669"/>
    <property type="project" value="TreeGrafter"/>
</dbReference>
<evidence type="ECO:0000256" key="5">
    <source>
        <dbReference type="ARBA" id="ARBA00022827"/>
    </source>
</evidence>
<dbReference type="EMBL" id="JAMLDX010000005">
    <property type="protein sequence ID" value="MCP3730607.1"/>
    <property type="molecule type" value="Genomic_DNA"/>
</dbReference>
<evidence type="ECO:0000259" key="8">
    <source>
        <dbReference type="Pfam" id="PF00441"/>
    </source>
</evidence>
<evidence type="ECO:0000256" key="4">
    <source>
        <dbReference type="ARBA" id="ARBA00022630"/>
    </source>
</evidence>
<keyword evidence="4 7" id="KW-0285">Flavoprotein</keyword>
<dbReference type="AlphaFoldDB" id="A0A9X2HII1"/>
<evidence type="ECO:0000256" key="7">
    <source>
        <dbReference type="RuleBase" id="RU362125"/>
    </source>
</evidence>
<keyword evidence="6 7" id="KW-0560">Oxidoreductase</keyword>
<dbReference type="PROSITE" id="PS00072">
    <property type="entry name" value="ACYL_COA_DH_1"/>
    <property type="match status" value="1"/>
</dbReference>
<dbReference type="SUPFAM" id="SSF47203">
    <property type="entry name" value="Acyl-CoA dehydrogenase C-terminal domain-like"/>
    <property type="match status" value="1"/>
</dbReference>
<dbReference type="InterPro" id="IPR046373">
    <property type="entry name" value="Acyl-CoA_Oxase/DH_mid-dom_sf"/>
</dbReference>
<evidence type="ECO:0000313" key="11">
    <source>
        <dbReference type="Proteomes" id="UP001139451"/>
    </source>
</evidence>
<name>A0A9X2HII1_9SPHN</name>
<dbReference type="InterPro" id="IPR009075">
    <property type="entry name" value="AcylCo_DH/oxidase_C"/>
</dbReference>
<dbReference type="PANTHER" id="PTHR48083:SF2">
    <property type="entry name" value="MEDIUM-CHAIN SPECIFIC ACYL-COA DEHYDROGENASE, MITOCHONDRIAL"/>
    <property type="match status" value="1"/>
</dbReference>
<evidence type="ECO:0000256" key="3">
    <source>
        <dbReference type="ARBA" id="ARBA00019125"/>
    </source>
</evidence>
<dbReference type="Pfam" id="PF00441">
    <property type="entry name" value="Acyl-CoA_dh_1"/>
    <property type="match status" value="1"/>
</dbReference>
<evidence type="ECO:0000256" key="2">
    <source>
        <dbReference type="ARBA" id="ARBA00009347"/>
    </source>
</evidence>
<dbReference type="Gene3D" id="2.40.110.10">
    <property type="entry name" value="Butyryl-CoA Dehydrogenase, subunit A, domain 2"/>
    <property type="match status" value="1"/>
</dbReference>
<dbReference type="GO" id="GO:0003995">
    <property type="term" value="F:acyl-CoA dehydrogenase activity"/>
    <property type="evidence" value="ECO:0007669"/>
    <property type="project" value="InterPro"/>
</dbReference>
<keyword evidence="5 7" id="KW-0274">FAD</keyword>
<comment type="cofactor">
    <cofactor evidence="1 7">
        <name>FAD</name>
        <dbReference type="ChEBI" id="CHEBI:57692"/>
    </cofactor>
</comment>
<dbReference type="GO" id="GO:0005737">
    <property type="term" value="C:cytoplasm"/>
    <property type="evidence" value="ECO:0007669"/>
    <property type="project" value="TreeGrafter"/>
</dbReference>
<proteinExistence type="inferred from homology"/>